<accession>A0A7S8C908</accession>
<evidence type="ECO:0000256" key="4">
    <source>
        <dbReference type="ARBA" id="ARBA00022692"/>
    </source>
</evidence>
<dbReference type="PROSITE" id="PS50850">
    <property type="entry name" value="MFS"/>
    <property type="match status" value="1"/>
</dbReference>
<feature type="transmembrane region" description="Helical" evidence="7">
    <location>
        <begin position="295"/>
        <end position="319"/>
    </location>
</feature>
<evidence type="ECO:0000256" key="2">
    <source>
        <dbReference type="ARBA" id="ARBA00022448"/>
    </source>
</evidence>
<reference evidence="9 10" key="1">
    <citation type="submission" date="2019-07" db="EMBL/GenBank/DDBJ databases">
        <title>Genome sequence of 2 isolates from Red Sea Mangroves.</title>
        <authorList>
            <person name="Sefrji F."/>
            <person name="Michoud G."/>
            <person name="Merlino G."/>
            <person name="Daffonchio D."/>
        </authorList>
    </citation>
    <scope>NUCLEOTIDE SEQUENCE [LARGE SCALE GENOMIC DNA]</scope>
    <source>
        <strain evidence="9 10">R1DC41</strain>
    </source>
</reference>
<organism evidence="9 10">
    <name type="scientific">Mangrovibacillus cuniculi</name>
    <dbReference type="NCBI Taxonomy" id="2593652"/>
    <lineage>
        <taxon>Bacteria</taxon>
        <taxon>Bacillati</taxon>
        <taxon>Bacillota</taxon>
        <taxon>Bacilli</taxon>
        <taxon>Bacillales</taxon>
        <taxon>Bacillaceae</taxon>
        <taxon>Mangrovibacillus</taxon>
    </lineage>
</organism>
<dbReference type="EMBL" id="CP049742">
    <property type="protein sequence ID" value="QPC45630.1"/>
    <property type="molecule type" value="Genomic_DNA"/>
</dbReference>
<dbReference type="PANTHER" id="PTHR43414:SF1">
    <property type="entry name" value="PEPTIDE PERMEASE"/>
    <property type="match status" value="1"/>
</dbReference>
<feature type="transmembrane region" description="Helical" evidence="7">
    <location>
        <begin position="325"/>
        <end position="346"/>
    </location>
</feature>
<dbReference type="GO" id="GO:0005886">
    <property type="term" value="C:plasma membrane"/>
    <property type="evidence" value="ECO:0007669"/>
    <property type="project" value="UniProtKB-SubCell"/>
</dbReference>
<dbReference type="AlphaFoldDB" id="A0A7S8C908"/>
<feature type="transmembrane region" description="Helical" evidence="7">
    <location>
        <begin position="226"/>
        <end position="246"/>
    </location>
</feature>
<protein>
    <submittedName>
        <fullName evidence="9">MFS transporter</fullName>
    </submittedName>
</protein>
<feature type="domain" description="Major facilitator superfamily (MFS) profile" evidence="8">
    <location>
        <begin position="23"/>
        <end position="420"/>
    </location>
</feature>
<dbReference type="InterPro" id="IPR005829">
    <property type="entry name" value="Sugar_transporter_CS"/>
</dbReference>
<evidence type="ECO:0000256" key="7">
    <source>
        <dbReference type="SAM" id="Phobius"/>
    </source>
</evidence>
<name>A0A7S8C908_9BACI</name>
<feature type="transmembrane region" description="Helical" evidence="7">
    <location>
        <begin position="89"/>
        <end position="107"/>
    </location>
</feature>
<comment type="subcellular location">
    <subcellularLocation>
        <location evidence="1">Cell membrane</location>
        <topology evidence="1">Multi-pass membrane protein</topology>
    </subcellularLocation>
</comment>
<evidence type="ECO:0000256" key="5">
    <source>
        <dbReference type="ARBA" id="ARBA00022989"/>
    </source>
</evidence>
<evidence type="ECO:0000256" key="3">
    <source>
        <dbReference type="ARBA" id="ARBA00022475"/>
    </source>
</evidence>
<gene>
    <name evidence="9" type="ORF">G8O30_00890</name>
</gene>
<feature type="transmembrane region" description="Helical" evidence="7">
    <location>
        <begin position="176"/>
        <end position="197"/>
    </location>
</feature>
<evidence type="ECO:0000313" key="10">
    <source>
        <dbReference type="Proteomes" id="UP000593626"/>
    </source>
</evidence>
<dbReference type="Gene3D" id="1.20.1250.20">
    <property type="entry name" value="MFS general substrate transporter like domains"/>
    <property type="match status" value="1"/>
</dbReference>
<proteinExistence type="predicted"/>
<keyword evidence="3" id="KW-1003">Cell membrane</keyword>
<feature type="transmembrane region" description="Helical" evidence="7">
    <location>
        <begin position="366"/>
        <end position="389"/>
    </location>
</feature>
<dbReference type="KEGG" id="mcui:G8O30_00890"/>
<feature type="transmembrane region" description="Helical" evidence="7">
    <location>
        <begin position="150"/>
        <end position="170"/>
    </location>
</feature>
<dbReference type="InterPro" id="IPR011701">
    <property type="entry name" value="MFS"/>
</dbReference>
<keyword evidence="5 7" id="KW-1133">Transmembrane helix</keyword>
<dbReference type="PANTHER" id="PTHR43414">
    <property type="entry name" value="MULTIDRUG RESISTANCE PROTEIN MDTG"/>
    <property type="match status" value="1"/>
</dbReference>
<feature type="transmembrane region" description="Helical" evidence="7">
    <location>
        <begin position="55"/>
        <end position="77"/>
    </location>
</feature>
<dbReference type="InterPro" id="IPR036259">
    <property type="entry name" value="MFS_trans_sf"/>
</dbReference>
<feature type="transmembrane region" description="Helical" evidence="7">
    <location>
        <begin position="266"/>
        <end position="288"/>
    </location>
</feature>
<feature type="transmembrane region" description="Helical" evidence="7">
    <location>
        <begin position="113"/>
        <end position="138"/>
    </location>
</feature>
<keyword evidence="2" id="KW-0813">Transport</keyword>
<evidence type="ECO:0000259" key="8">
    <source>
        <dbReference type="PROSITE" id="PS50850"/>
    </source>
</evidence>
<keyword evidence="10" id="KW-1185">Reference proteome</keyword>
<dbReference type="InterPro" id="IPR020846">
    <property type="entry name" value="MFS_dom"/>
</dbReference>
<dbReference type="PROSITE" id="PS00216">
    <property type="entry name" value="SUGAR_TRANSPORT_1"/>
    <property type="match status" value="1"/>
</dbReference>
<evidence type="ECO:0000313" key="9">
    <source>
        <dbReference type="EMBL" id="QPC45630.1"/>
    </source>
</evidence>
<keyword evidence="6 7" id="KW-0472">Membrane</keyword>
<dbReference type="SUPFAM" id="SSF103473">
    <property type="entry name" value="MFS general substrate transporter"/>
    <property type="match status" value="1"/>
</dbReference>
<dbReference type="Proteomes" id="UP000593626">
    <property type="component" value="Chromosome"/>
</dbReference>
<dbReference type="Pfam" id="PF07690">
    <property type="entry name" value="MFS_1"/>
    <property type="match status" value="1"/>
</dbReference>
<sequence length="433" mass="47375">MNLEKKGGVKMNSFRQLKDLDRNVWIRFFGEAINGIAFMMLMPFFALYLKDRVDSLFLVGLVIAVAPIASVVGTMVGGRLADQYGRKPVMVWSMIGNAIVMSLFIVIDSLIGYIILSAFMGFFNSLFHPAASAMVADVTAPEKRTEAFGLLRLGHNIGATIGPLIGAAIIVVSKSVIFFIAATTVFIYAIVVAIFIYESLPSKKEGEKEKEEELPSPLKVLVQDKILLIFIVTGIVISMSFSQMEGMLPLHFDKELKHLAPEQNPFPYLMAFNGLLVVLFQLAVSSWAAKRTVGFVMIIGAALFGLSQIAVGWLPLVFFAGKTEFWTIIAIMLVIYTFYTLGEMLITPVQMTFISNIAPEHLRGTYMGASGLQWIVGGAIGPLLSGYLLDRSLGNIMFTGLGIGCVIAGFVYVTIDKMVSTARVEEEIVSVES</sequence>
<keyword evidence="4 7" id="KW-0812">Transmembrane</keyword>
<feature type="transmembrane region" description="Helical" evidence="7">
    <location>
        <begin position="24"/>
        <end position="49"/>
    </location>
</feature>
<dbReference type="GO" id="GO:0022857">
    <property type="term" value="F:transmembrane transporter activity"/>
    <property type="evidence" value="ECO:0007669"/>
    <property type="project" value="InterPro"/>
</dbReference>
<dbReference type="CDD" id="cd17329">
    <property type="entry name" value="MFS_MdtH_MDR_like"/>
    <property type="match status" value="1"/>
</dbReference>
<feature type="transmembrane region" description="Helical" evidence="7">
    <location>
        <begin position="395"/>
        <end position="415"/>
    </location>
</feature>
<evidence type="ECO:0000256" key="1">
    <source>
        <dbReference type="ARBA" id="ARBA00004651"/>
    </source>
</evidence>
<evidence type="ECO:0000256" key="6">
    <source>
        <dbReference type="ARBA" id="ARBA00023136"/>
    </source>
</evidence>